<evidence type="ECO:0000256" key="2">
    <source>
        <dbReference type="ARBA" id="ARBA00022670"/>
    </source>
</evidence>
<evidence type="ECO:0000256" key="4">
    <source>
        <dbReference type="ARBA" id="ARBA00022801"/>
    </source>
</evidence>
<organism evidence="10 11">
    <name type="scientific">Saccharopolyspora rosea</name>
    <dbReference type="NCBI Taxonomy" id="524884"/>
    <lineage>
        <taxon>Bacteria</taxon>
        <taxon>Bacillati</taxon>
        <taxon>Actinomycetota</taxon>
        <taxon>Actinomycetes</taxon>
        <taxon>Pseudonocardiales</taxon>
        <taxon>Pseudonocardiaceae</taxon>
        <taxon>Saccharopolyspora</taxon>
    </lineage>
</organism>
<keyword evidence="7" id="KW-1015">Disulfide bond</keyword>
<evidence type="ECO:0000259" key="9">
    <source>
        <dbReference type="Pfam" id="PF02983"/>
    </source>
</evidence>
<dbReference type="InterPro" id="IPR001316">
    <property type="entry name" value="Pept_S1A_streptogrisin"/>
</dbReference>
<dbReference type="RefSeq" id="WP_263250628.1">
    <property type="nucleotide sequence ID" value="NZ_BAABLT010000033.1"/>
</dbReference>
<dbReference type="Gene3D" id="2.40.10.10">
    <property type="entry name" value="Trypsin-like serine proteases"/>
    <property type="match status" value="2"/>
</dbReference>
<dbReference type="InterPro" id="IPR009003">
    <property type="entry name" value="Peptidase_S1_PA"/>
</dbReference>
<evidence type="ECO:0000313" key="11">
    <source>
        <dbReference type="Proteomes" id="UP001597018"/>
    </source>
</evidence>
<dbReference type="Gene3D" id="3.30.300.50">
    <property type="match status" value="2"/>
</dbReference>
<keyword evidence="3 8" id="KW-0732">Signal</keyword>
<feature type="domain" description="Peptidase S1A alpha-lytic prodomain" evidence="9">
    <location>
        <begin position="115"/>
        <end position="173"/>
    </location>
</feature>
<keyword evidence="11" id="KW-1185">Reference proteome</keyword>
<evidence type="ECO:0000256" key="6">
    <source>
        <dbReference type="ARBA" id="ARBA00023145"/>
    </source>
</evidence>
<dbReference type="InterPro" id="IPR035070">
    <property type="entry name" value="Streptogrisin_prodomain"/>
</dbReference>
<keyword evidence="2" id="KW-0645">Protease</keyword>
<feature type="chain" id="PRO_5045143126" evidence="8">
    <location>
        <begin position="28"/>
        <end position="372"/>
    </location>
</feature>
<evidence type="ECO:0000313" key="10">
    <source>
        <dbReference type="EMBL" id="MFD0918835.1"/>
    </source>
</evidence>
<dbReference type="Proteomes" id="UP001597018">
    <property type="component" value="Unassembled WGS sequence"/>
</dbReference>
<evidence type="ECO:0000256" key="7">
    <source>
        <dbReference type="ARBA" id="ARBA00023157"/>
    </source>
</evidence>
<dbReference type="PIRSF" id="PIRSF001134">
    <property type="entry name" value="Streptogrisin"/>
    <property type="match status" value="1"/>
</dbReference>
<dbReference type="InterPro" id="IPR043504">
    <property type="entry name" value="Peptidase_S1_PA_chymotrypsin"/>
</dbReference>
<dbReference type="CDD" id="cd21112">
    <property type="entry name" value="alphaLP-like"/>
    <property type="match status" value="1"/>
</dbReference>
<gene>
    <name evidence="10" type="ORF">ACFQ16_03680</name>
</gene>
<dbReference type="PRINTS" id="PR00861">
    <property type="entry name" value="ALYTICPTASE"/>
</dbReference>
<dbReference type="EMBL" id="JBHTIW010000002">
    <property type="protein sequence ID" value="MFD0918835.1"/>
    <property type="molecule type" value="Genomic_DNA"/>
</dbReference>
<evidence type="ECO:0000256" key="3">
    <source>
        <dbReference type="ARBA" id="ARBA00022729"/>
    </source>
</evidence>
<keyword evidence="4" id="KW-0378">Hydrolase</keyword>
<proteinExistence type="inferred from homology"/>
<sequence length="372" mass="38764">MKRRFATRIVGAAVLAAGTFAPMTVSATTPQAAAATPLEAMQRDLGLTRDQALEQLDEQAQAARTEQLLRGSLGETYGGAFFDSQQGKLVVGVTDPAKFGDVQAAGAQPRTVRFSSSRLDDVVRGLNEYRTRARDDSGVTGWYSSARDNQVTVTAKPGARAEAMRFVHDAGVDTAPVRVVESRETPRTLADVIGGNAYTINNSARCSVGFSVDGGFVSAGHCGKPGDRTATPSGSFQESTFPGNDYSWVKVDSGETPKPLVNNYQGGTVAVAGSNEATEGAAVCRSGSTSGWHCGTIQAKNQTVQYPEGTVNGLTRTNACAEPGDSGGSWLAGDQAQGVTSGGSGDCSSGGTTYFQPVNPILQAYNLKLLTQ</sequence>
<keyword evidence="6" id="KW-0865">Zymogen</keyword>
<comment type="caution">
    <text evidence="10">The sequence shown here is derived from an EMBL/GenBank/DDBJ whole genome shotgun (WGS) entry which is preliminary data.</text>
</comment>
<dbReference type="Pfam" id="PF02983">
    <property type="entry name" value="Pro_Al_protease"/>
    <property type="match status" value="1"/>
</dbReference>
<dbReference type="InterPro" id="IPR004236">
    <property type="entry name" value="Pept_S1_alpha_lytic"/>
</dbReference>
<name>A0ABW3FL09_9PSEU</name>
<feature type="signal peptide" evidence="8">
    <location>
        <begin position="1"/>
        <end position="27"/>
    </location>
</feature>
<dbReference type="SUPFAM" id="SSF50494">
    <property type="entry name" value="Trypsin-like serine proteases"/>
    <property type="match status" value="1"/>
</dbReference>
<comment type="similarity">
    <text evidence="1">Belongs to the peptidase S1 family.</text>
</comment>
<reference evidence="11" key="1">
    <citation type="journal article" date="2019" name="Int. J. Syst. Evol. Microbiol.">
        <title>The Global Catalogue of Microorganisms (GCM) 10K type strain sequencing project: providing services to taxonomists for standard genome sequencing and annotation.</title>
        <authorList>
            <consortium name="The Broad Institute Genomics Platform"/>
            <consortium name="The Broad Institute Genome Sequencing Center for Infectious Disease"/>
            <person name="Wu L."/>
            <person name="Ma J."/>
        </authorList>
    </citation>
    <scope>NUCLEOTIDE SEQUENCE [LARGE SCALE GENOMIC DNA]</scope>
    <source>
        <strain evidence="11">CCUG 56401</strain>
    </source>
</reference>
<protein>
    <submittedName>
        <fullName evidence="10">S1 family peptidase</fullName>
    </submittedName>
</protein>
<evidence type="ECO:0000256" key="5">
    <source>
        <dbReference type="ARBA" id="ARBA00022825"/>
    </source>
</evidence>
<keyword evidence="5" id="KW-0720">Serine protease</keyword>
<evidence type="ECO:0000256" key="8">
    <source>
        <dbReference type="SAM" id="SignalP"/>
    </source>
</evidence>
<evidence type="ECO:0000256" key="1">
    <source>
        <dbReference type="ARBA" id="ARBA00007664"/>
    </source>
</evidence>
<accession>A0ABW3FL09</accession>